<feature type="coiled-coil region" evidence="4">
    <location>
        <begin position="1018"/>
        <end position="1052"/>
    </location>
</feature>
<feature type="compositionally biased region" description="Low complexity" evidence="5">
    <location>
        <begin position="1855"/>
        <end position="1875"/>
    </location>
</feature>
<feature type="domain" description="Nucleoprotein TPR/MLP1-2" evidence="6">
    <location>
        <begin position="1070"/>
        <end position="1197"/>
    </location>
</feature>
<name>A0A0D2NXL5_HYPSF</name>
<feature type="compositionally biased region" description="Gly residues" evidence="5">
    <location>
        <begin position="1825"/>
        <end position="1851"/>
    </location>
</feature>
<proteinExistence type="predicted"/>
<dbReference type="Proteomes" id="UP000054270">
    <property type="component" value="Unassembled WGS sequence"/>
</dbReference>
<feature type="region of interest" description="Disordered" evidence="5">
    <location>
        <begin position="388"/>
        <end position="411"/>
    </location>
</feature>
<feature type="coiled-coil region" evidence="4">
    <location>
        <begin position="685"/>
        <end position="814"/>
    </location>
</feature>
<evidence type="ECO:0000256" key="1">
    <source>
        <dbReference type="ARBA" id="ARBA00004123"/>
    </source>
</evidence>
<dbReference type="Pfam" id="PF25785">
    <property type="entry name" value="TPR"/>
    <property type="match status" value="1"/>
</dbReference>
<feature type="coiled-coil region" evidence="4">
    <location>
        <begin position="914"/>
        <end position="985"/>
    </location>
</feature>
<dbReference type="Pfam" id="PF07926">
    <property type="entry name" value="TPR_MLP1_2"/>
    <property type="match status" value="1"/>
</dbReference>
<feature type="coiled-coil region" evidence="4">
    <location>
        <begin position="1085"/>
        <end position="1112"/>
    </location>
</feature>
<evidence type="ECO:0000259" key="8">
    <source>
        <dbReference type="Pfam" id="PF25785"/>
    </source>
</evidence>
<feature type="domain" description="Nucleoprotein TPR/MPL1" evidence="7">
    <location>
        <begin position="208"/>
        <end position="284"/>
    </location>
</feature>
<feature type="coiled-coil region" evidence="4">
    <location>
        <begin position="477"/>
        <end position="546"/>
    </location>
</feature>
<feature type="compositionally biased region" description="Low complexity" evidence="5">
    <location>
        <begin position="133"/>
        <end position="146"/>
    </location>
</feature>
<feature type="coiled-coil region" evidence="4">
    <location>
        <begin position="583"/>
        <end position="643"/>
    </location>
</feature>
<protein>
    <submittedName>
        <fullName evidence="9">Uncharacterized protein</fullName>
    </submittedName>
</protein>
<feature type="region of interest" description="Disordered" evidence="5">
    <location>
        <begin position="88"/>
        <end position="110"/>
    </location>
</feature>
<dbReference type="GO" id="GO:0006606">
    <property type="term" value="P:protein import into nucleus"/>
    <property type="evidence" value="ECO:0007669"/>
    <property type="project" value="InterPro"/>
</dbReference>
<evidence type="ECO:0000256" key="3">
    <source>
        <dbReference type="ARBA" id="ARBA00023242"/>
    </source>
</evidence>
<dbReference type="GO" id="GO:0017056">
    <property type="term" value="F:structural constituent of nuclear pore"/>
    <property type="evidence" value="ECO:0007669"/>
    <property type="project" value="TreeGrafter"/>
</dbReference>
<feature type="coiled-coil region" evidence="4">
    <location>
        <begin position="1311"/>
        <end position="1574"/>
    </location>
</feature>
<feature type="region of interest" description="Disordered" evidence="5">
    <location>
        <begin position="1825"/>
        <end position="1907"/>
    </location>
</feature>
<evidence type="ECO:0000259" key="6">
    <source>
        <dbReference type="Pfam" id="PF07926"/>
    </source>
</evidence>
<reference evidence="10" key="1">
    <citation type="submission" date="2014-04" db="EMBL/GenBank/DDBJ databases">
        <title>Evolutionary Origins and Diversification of the Mycorrhizal Mutualists.</title>
        <authorList>
            <consortium name="DOE Joint Genome Institute"/>
            <consortium name="Mycorrhizal Genomics Consortium"/>
            <person name="Kohler A."/>
            <person name="Kuo A."/>
            <person name="Nagy L.G."/>
            <person name="Floudas D."/>
            <person name="Copeland A."/>
            <person name="Barry K.W."/>
            <person name="Cichocki N."/>
            <person name="Veneault-Fourrey C."/>
            <person name="LaButti K."/>
            <person name="Lindquist E.A."/>
            <person name="Lipzen A."/>
            <person name="Lundell T."/>
            <person name="Morin E."/>
            <person name="Murat C."/>
            <person name="Riley R."/>
            <person name="Ohm R."/>
            <person name="Sun H."/>
            <person name="Tunlid A."/>
            <person name="Henrissat B."/>
            <person name="Grigoriev I.V."/>
            <person name="Hibbett D.S."/>
            <person name="Martin F."/>
        </authorList>
    </citation>
    <scope>NUCLEOTIDE SEQUENCE [LARGE SCALE GENOMIC DNA]</scope>
    <source>
        <strain evidence="10">FD-334 SS-4</strain>
    </source>
</reference>
<dbReference type="InterPro" id="IPR057974">
    <property type="entry name" value="NUA/TPR/MLP1-2-like_dom"/>
</dbReference>
<dbReference type="OrthoDB" id="343070at2759"/>
<dbReference type="Pfam" id="PF25481">
    <property type="entry name" value="Nucleoprot-TPR"/>
    <property type="match status" value="1"/>
</dbReference>
<dbReference type="PANTHER" id="PTHR18898:SF2">
    <property type="entry name" value="NUCLEOPROTEIN TPR"/>
    <property type="match status" value="1"/>
</dbReference>
<dbReference type="InterPro" id="IPR012929">
    <property type="entry name" value="Nucleoprot-TPR/MLP1-2_dom"/>
</dbReference>
<evidence type="ECO:0000313" key="10">
    <source>
        <dbReference type="Proteomes" id="UP000054270"/>
    </source>
</evidence>
<dbReference type="STRING" id="945553.A0A0D2NXL5"/>
<dbReference type="InterPro" id="IPR057577">
    <property type="entry name" value="Nucleoprot-TPR/MLP1_dom"/>
</dbReference>
<gene>
    <name evidence="9" type="ORF">HYPSUDRAFT_1089381</name>
</gene>
<evidence type="ECO:0000256" key="5">
    <source>
        <dbReference type="SAM" id="MobiDB-lite"/>
    </source>
</evidence>
<dbReference type="PANTHER" id="PTHR18898">
    <property type="entry name" value="NUCLEOPROTEIN TPR-RELATED"/>
    <property type="match status" value="1"/>
</dbReference>
<dbReference type="EMBL" id="KN817560">
    <property type="protein sequence ID" value="KJA21201.1"/>
    <property type="molecule type" value="Genomic_DNA"/>
</dbReference>
<keyword evidence="10" id="KW-1185">Reference proteome</keyword>
<dbReference type="OMA" id="HAQQNYE"/>
<feature type="compositionally biased region" description="Polar residues" evidence="5">
    <location>
        <begin position="396"/>
        <end position="411"/>
    </location>
</feature>
<feature type="region of interest" description="Disordered" evidence="5">
    <location>
        <begin position="133"/>
        <end position="153"/>
    </location>
</feature>
<dbReference type="GO" id="GO:0005643">
    <property type="term" value="C:nuclear pore"/>
    <property type="evidence" value="ECO:0007669"/>
    <property type="project" value="TreeGrafter"/>
</dbReference>
<feature type="coiled-coil region" evidence="4">
    <location>
        <begin position="847"/>
        <end position="874"/>
    </location>
</feature>
<sequence>MTNTRRKSKAAAEAGDGDHPLTIFIPEDIDEDILSQIIPDATLASLTPDDVVSLYRAVISQAANMDSMARERDEIRAELERKDIELDQALQDKETSSKDLEDSAESVHEELNQVKRERDELAESKAALQTQLTNLSFSQSSSSTELENLKRRVEDTEREKRDLVGVVSRIKDEGSQRHEEIHTLRANLKEARQEHQTLEAHVRELRSTETAIKFKVDTLSQQLQLSQAETERTNSELSTKTEEFAKYRRSKHAEVATLQASFDSLTQSHASMEASFKALQSSNTAQSHQLTQALSKVQELTVQLAEQEATYSNEANGLKRLVSMMEDREKQAKEIVENIEQEWAAVGEKAERREAILKEETERERRGREDAEKRLEQLETVLEKMGRGELPVPGRSTPSTPFRTPGYSDSMTDGMLGLSPTVAMASRSQRSGKTFTEVYADYVRLQEEYAKKSAEYDHMDRTLSSVLAQIEERAPILSQQRLEYERLQVEASQLASQLAQALADRDAHGNLAQEQSQKLKKSTTENNFLQKQLDDLGQQVKALMREIMRRDDPTIPPDEDLETLPATDTQTMISNNLVVFRSIDTLQSQNQRLLKIVRELGEKLESEERDYRETMEREQAEAIREAHEAMQDLSAQLDTQKRNSDNVIQAYVKERDTLRALLARSEQGAAALKVTSNGANGKDDSNDLARELVQVQEQFEAYKTETDSDSSRLRNDLIAAQREVNQLGASLAKANAKIDYLSDHRRMHEEQFRVHNHEIDELSKRNSALHEQNVRLDIEFGRVADELQVTLGRMEQLRNECANLRAEKKIWESVQGRLVEENRSLAMERSHLADLMGNVQKMHNDLERSGENDRRRLESQLQMLESQTQDLRVQLTQERDSLRHLSLQKDLELKDLQSRLDKRVLEFSTTREALVEAQTSKKHLEEKVDDLARQLKGNEEKLSVYERRSGTGNAVHSVDQDASREQQLETEVAELRSALKISELDLAAAKSHRDQYQEISQASETALSTLNSTFDEYKVSTEAQLLHHESECKALQQKLDQSSTELVALRVQYNETQKSFETERTTWINDKKTLEDTIVDMSSSEKHSESDRNAWEKQMSNLEDRAKSAEERYSHEIIAHAESMKTIDALKKDLTSSQAAAREHLTAAETARANLTSSENSWKQQKAALDKEVTDLNARCQDLSQQNTILHQHLESVSAQATRIRQATDAPVDSNVDGDAGGDVDSRMSELRSVVNYLRKEKGIVDLQLEMSKRENEVLKNQIDRVSQTLYETRATLAEERERAIENTASASQHAELVERINQLNILRESNATLRSDCESALKKSRDLEAKLKELSSELNPAKEYARTAQAELEATKVQMQRLELESRRWQERNSQLLSKYDRIDPSEVQALKDEITKFKVEASASEEQLKRKDEDLAAQTSRVDALEANLRQHKESVLKNNQNFRNKMGEMNAQRSAYLEEKRQFEIKIAALEQEIATLQASQTSKANADLATSTTESEQLQKQMALIASLQEERDKLLSEKEIWSKAPAATTTSTPAPNHWEAEKTQLIKDRDDATEKLKAATADIQKATNESRSVKFQNDKFQARIQELNKARAADVEKHQTALAEAVEKAKAESNGGTDSSVLDDISKRHAEELKALEEKLKAEHLAELQARIDSAVENALKTRPAAASDPPANSEAQKAAIDAAIAEFKKDMEARHAEEIASAVDRGRMEQATKGKLKDSQLVRAQKRVKDLEAQIAEWQAAGAIPTTSSPAVPPATQAAAKPAAANSVATPAAGSTVGIVPGPSQAKPNFAAAATTAVAAATPNGGNLPRRPLGANVGVGGVPIGRGGGPAGRGRGGPPGVGRGGAVQRTAPVRQQPAAAAAASPTGGVSIMGAAGKRPHEDAAGAADGSLAKRLKPTQPS</sequence>
<dbReference type="GO" id="GO:0006406">
    <property type="term" value="P:mRNA export from nucleus"/>
    <property type="evidence" value="ECO:0007669"/>
    <property type="project" value="TreeGrafter"/>
</dbReference>
<feature type="coiled-coil region" evidence="4">
    <location>
        <begin position="290"/>
        <end position="388"/>
    </location>
</feature>
<keyword evidence="2 4" id="KW-0175">Coiled coil</keyword>
<evidence type="ECO:0000256" key="2">
    <source>
        <dbReference type="ARBA" id="ARBA00023054"/>
    </source>
</evidence>
<organism evidence="9 10">
    <name type="scientific">Hypholoma sublateritium (strain FD-334 SS-4)</name>
    <dbReference type="NCBI Taxonomy" id="945553"/>
    <lineage>
        <taxon>Eukaryota</taxon>
        <taxon>Fungi</taxon>
        <taxon>Dikarya</taxon>
        <taxon>Basidiomycota</taxon>
        <taxon>Agaricomycotina</taxon>
        <taxon>Agaricomycetes</taxon>
        <taxon>Agaricomycetidae</taxon>
        <taxon>Agaricales</taxon>
        <taxon>Agaricineae</taxon>
        <taxon>Strophariaceae</taxon>
        <taxon>Hypholoma</taxon>
    </lineage>
</organism>
<evidence type="ECO:0000313" key="9">
    <source>
        <dbReference type="EMBL" id="KJA21201.1"/>
    </source>
</evidence>
<comment type="subcellular location">
    <subcellularLocation>
        <location evidence="1">Nucleus</location>
    </subcellularLocation>
</comment>
<evidence type="ECO:0000256" key="4">
    <source>
        <dbReference type="SAM" id="Coils"/>
    </source>
</evidence>
<accession>A0A0D2NXL5</accession>
<evidence type="ECO:0000259" key="7">
    <source>
        <dbReference type="Pfam" id="PF25481"/>
    </source>
</evidence>
<feature type="domain" description="NUA/TPR/MLP1-2-like" evidence="8">
    <location>
        <begin position="512"/>
        <end position="609"/>
    </location>
</feature>
<keyword evidence="3" id="KW-0539">Nucleus</keyword>